<dbReference type="EMBL" id="JAELVR010000005">
    <property type="protein sequence ID" value="MBJ6371579.1"/>
    <property type="molecule type" value="Genomic_DNA"/>
</dbReference>
<evidence type="ECO:0000313" key="3">
    <source>
        <dbReference type="Proteomes" id="UP000619079"/>
    </source>
</evidence>
<dbReference type="Proteomes" id="UP000619079">
    <property type="component" value="Unassembled WGS sequence"/>
</dbReference>
<gene>
    <name evidence="2" type="ORF">JF290_08560</name>
</gene>
<dbReference type="RefSeq" id="WP_199024440.1">
    <property type="nucleotide sequence ID" value="NZ_JAELVR010000005.1"/>
</dbReference>
<sequence length="104" mass="11225">MNRFPIMLAAAFLAAPALASGPGESHAGKGTDYIPNGVFGYEVFEASVAHADLVSCPASFDENVVFCRMTLANEQAHVFVFSFDGDQPLLAVKHYDLDDELLPF</sequence>
<proteinExistence type="predicted"/>
<protein>
    <recommendedName>
        <fullName evidence="4">DUF4333 domain-containing protein</fullName>
    </recommendedName>
</protein>
<organism evidence="2 3">
    <name type="scientific">Sedimentitalea arenosa</name>
    <dbReference type="NCBI Taxonomy" id="2798803"/>
    <lineage>
        <taxon>Bacteria</taxon>
        <taxon>Pseudomonadati</taxon>
        <taxon>Pseudomonadota</taxon>
        <taxon>Alphaproteobacteria</taxon>
        <taxon>Rhodobacterales</taxon>
        <taxon>Paracoccaceae</taxon>
        <taxon>Sedimentitalea</taxon>
    </lineage>
</organism>
<evidence type="ECO:0000256" key="1">
    <source>
        <dbReference type="SAM" id="SignalP"/>
    </source>
</evidence>
<feature type="signal peptide" evidence="1">
    <location>
        <begin position="1"/>
        <end position="19"/>
    </location>
</feature>
<accession>A0A8J7JAR9</accession>
<name>A0A8J7JAR9_9RHOB</name>
<keyword evidence="1" id="KW-0732">Signal</keyword>
<keyword evidence="3" id="KW-1185">Reference proteome</keyword>
<dbReference type="AlphaFoldDB" id="A0A8J7JAR9"/>
<evidence type="ECO:0000313" key="2">
    <source>
        <dbReference type="EMBL" id="MBJ6371579.1"/>
    </source>
</evidence>
<comment type="caution">
    <text evidence="2">The sequence shown here is derived from an EMBL/GenBank/DDBJ whole genome shotgun (WGS) entry which is preliminary data.</text>
</comment>
<reference evidence="2" key="1">
    <citation type="submission" date="2020-12" db="EMBL/GenBank/DDBJ databases">
        <title>Sedimentitalea sp. nov., isolated from sand in Incheon.</title>
        <authorList>
            <person name="Kim W."/>
        </authorList>
    </citation>
    <scope>NUCLEOTIDE SEQUENCE</scope>
    <source>
        <strain evidence="2">CAU 1593</strain>
    </source>
</reference>
<evidence type="ECO:0008006" key="4">
    <source>
        <dbReference type="Google" id="ProtNLM"/>
    </source>
</evidence>
<feature type="chain" id="PRO_5035178942" description="DUF4333 domain-containing protein" evidence="1">
    <location>
        <begin position="20"/>
        <end position="104"/>
    </location>
</feature>